<dbReference type="EMBL" id="CP133762">
    <property type="protein sequence ID" value="WMX46504.1"/>
    <property type="molecule type" value="Genomic_DNA"/>
</dbReference>
<gene>
    <name evidence="2" type="ORF">RGF97_18945</name>
</gene>
<feature type="signal peptide" evidence="1">
    <location>
        <begin position="1"/>
        <end position="25"/>
    </location>
</feature>
<protein>
    <recommendedName>
        <fullName evidence="4">DUF11 domain-containing protein</fullName>
    </recommendedName>
</protein>
<sequence>MTAMRKALFGAALTAAVVAGTGVGAGTGVAAEAGAEADLSHHGHVSLWDGRLGVWLVSENHGPTDVSQATVRLAFSEPMAGGQELPPSCLWSSDRVVSCRTGELRAAGVADELALDLRTAGRPDELTVDIRTVWRDGVADANPRNDRHHVLVLSTGDPYVF</sequence>
<accession>A0ABY9RXM4</accession>
<evidence type="ECO:0000256" key="1">
    <source>
        <dbReference type="SAM" id="SignalP"/>
    </source>
</evidence>
<feature type="chain" id="PRO_5047510288" description="DUF11 domain-containing protein" evidence="1">
    <location>
        <begin position="26"/>
        <end position="161"/>
    </location>
</feature>
<evidence type="ECO:0000313" key="2">
    <source>
        <dbReference type="EMBL" id="WMX46504.1"/>
    </source>
</evidence>
<dbReference type="RefSeq" id="WP_309549005.1">
    <property type="nucleotide sequence ID" value="NZ_CP133762.1"/>
</dbReference>
<keyword evidence="1" id="KW-0732">Signal</keyword>
<keyword evidence="3" id="KW-1185">Reference proteome</keyword>
<proteinExistence type="predicted"/>
<evidence type="ECO:0008006" key="4">
    <source>
        <dbReference type="Google" id="ProtNLM"/>
    </source>
</evidence>
<evidence type="ECO:0000313" key="3">
    <source>
        <dbReference type="Proteomes" id="UP001250858"/>
    </source>
</evidence>
<name>A0ABY9RXM4_9ACTN</name>
<reference evidence="2 3" key="1">
    <citation type="submission" date="2023-09" db="EMBL/GenBank/DDBJ databases">
        <title>Complete genome of Streptomyces roseicoloratus T14.</title>
        <authorList>
            <person name="Bashizi T."/>
            <person name="Kim M.-J."/>
            <person name="Lee G."/>
            <person name="Tagele S.B."/>
            <person name="Shin J.-H."/>
        </authorList>
    </citation>
    <scope>NUCLEOTIDE SEQUENCE [LARGE SCALE GENOMIC DNA]</scope>
    <source>
        <strain evidence="2 3">T14</strain>
    </source>
</reference>
<dbReference type="Proteomes" id="UP001250858">
    <property type="component" value="Chromosome"/>
</dbReference>
<organism evidence="2 3">
    <name type="scientific">Streptomyces roseicoloratus</name>
    <dbReference type="NCBI Taxonomy" id="2508722"/>
    <lineage>
        <taxon>Bacteria</taxon>
        <taxon>Bacillati</taxon>
        <taxon>Actinomycetota</taxon>
        <taxon>Actinomycetes</taxon>
        <taxon>Kitasatosporales</taxon>
        <taxon>Streptomycetaceae</taxon>
        <taxon>Streptomyces</taxon>
    </lineage>
</organism>